<dbReference type="PANTHER" id="PTHR46036">
    <property type="entry name" value="LACTOYLGLUTATHIONE LYASE"/>
    <property type="match status" value="1"/>
</dbReference>
<accession>I2CP56</accession>
<evidence type="ECO:0000313" key="2">
    <source>
        <dbReference type="EMBL" id="AFJ68689.1"/>
    </source>
</evidence>
<dbReference type="GO" id="GO:0005737">
    <property type="term" value="C:cytoplasm"/>
    <property type="evidence" value="ECO:0007669"/>
    <property type="project" value="TreeGrafter"/>
</dbReference>
<dbReference type="EMBL" id="JU964815">
    <property type="protein sequence ID" value="AFJ68689.1"/>
    <property type="molecule type" value="mRNA"/>
</dbReference>
<dbReference type="PANTHER" id="PTHR46036:SF5">
    <property type="entry name" value="LACTOYLGLUTATHIONE LYASE"/>
    <property type="match status" value="1"/>
</dbReference>
<dbReference type="GO" id="GO:0019243">
    <property type="term" value="P:methylglyoxal catabolic process to D-lactate via S-lactoyl-glutathione"/>
    <property type="evidence" value="ECO:0007669"/>
    <property type="project" value="TreeGrafter"/>
</dbReference>
<dbReference type="Pfam" id="PF00903">
    <property type="entry name" value="Glyoxalase"/>
    <property type="match status" value="2"/>
</dbReference>
<reference evidence="2" key="2">
    <citation type="journal article" date="2012" name="Nat. Commun.">
        <title>Draft genome sequence and genetic transformation of the oleaginous alga Nannochloropis gaditana.</title>
        <authorList>
            <person name="Radakovits R."/>
            <person name="Jinkerson R.E."/>
            <person name="Fuerstenberg S.I."/>
            <person name="Tae H."/>
            <person name="Settlage R.E."/>
            <person name="Boore J.L."/>
            <person name="Posewitz M.C."/>
        </authorList>
    </citation>
    <scope>NUCLEOTIDE SEQUENCE</scope>
    <source>
        <strain evidence="2">CCMP526</strain>
    </source>
</reference>
<name>I2CP56_NANGC</name>
<protein>
    <submittedName>
        <fullName evidence="2">Lactoylglutathione lyase</fullName>
        <ecNumber evidence="2">4.4.1.5</ecNumber>
    </submittedName>
</protein>
<dbReference type="SUPFAM" id="SSF54593">
    <property type="entry name" value="Glyoxalase/Bleomycin resistance protein/Dihydroxybiphenyl dioxygenase"/>
    <property type="match status" value="2"/>
</dbReference>
<feature type="non-terminal residue" evidence="2">
    <location>
        <position position="1"/>
    </location>
</feature>
<dbReference type="AlphaFoldDB" id="I2CP56"/>
<keyword evidence="2" id="KW-0456">Lyase</keyword>
<organism evidence="2">
    <name type="scientific">Nannochloropsis gaditana (strain CCMP526)</name>
    <name type="common">Green microalga</name>
    <name type="synonym">Microchloropsis gaditana</name>
    <dbReference type="NCBI Taxonomy" id="1093141"/>
    <lineage>
        <taxon>Eukaryota</taxon>
        <taxon>Sar</taxon>
        <taxon>Stramenopiles</taxon>
        <taxon>Ochrophyta</taxon>
        <taxon>Eustigmatophyceae</taxon>
        <taxon>Eustigmatales</taxon>
        <taxon>Monodopsidaceae</taxon>
        <taxon>Nannochloropsis</taxon>
    </lineage>
</organism>
<dbReference type="InterPro" id="IPR029068">
    <property type="entry name" value="Glyas_Bleomycin-R_OHBP_Dase"/>
</dbReference>
<feature type="domain" description="VOC" evidence="1">
    <location>
        <begin position="273"/>
        <end position="417"/>
    </location>
</feature>
<dbReference type="InterPro" id="IPR037523">
    <property type="entry name" value="VOC_core"/>
</dbReference>
<dbReference type="EC" id="4.4.1.5" evidence="2"/>
<dbReference type="PROSITE" id="PS51819">
    <property type="entry name" value="VOC"/>
    <property type="match status" value="2"/>
</dbReference>
<dbReference type="InterPro" id="IPR004360">
    <property type="entry name" value="Glyas_Fos-R_dOase_dom"/>
</dbReference>
<gene>
    <name evidence="2" type="ORF">NGATSA_3005600</name>
</gene>
<sequence length="425" mass="46105">RENNRSGTYTCTFQMSLRVWIAAGVACSLASLATAFLPPSLSCRAGTSTFPSLTVNRKALAAPLTATKKEKTAWDAEEQYEVLPEDTFILRPDVKDYAKLTEEEMAATESVGSTAPDQSHTTFVPNSHPFAHARLLNVVCRVADLEKTVKFYEALGMINLREKVTPEYSASVMGFGSEEYGQNVALQFVQDSSPVSLGDGYGGTTFLVPDVQKAVAKATDAGGKELKAVATVEFPATQVPDQDAQEVNTEVKAVVTDPDGYKVTFIQGESKDVLSSVTLRVFDTEKAVAFYNKLGMKVLKKRANVPAETSISTWVGYDDDHIYTMGFVHEKLKQPQFHMMRVPATALLLNYEYDSQPVKTGNSLAQIVVGTNKGVKTALDSIAAEGAKVLKEVSTEDGQDVAAVADMDGYTLTLVDMEEFNAQLA</sequence>
<reference evidence="2" key="1">
    <citation type="journal article" date="2012" name="Bioengineered">
        <title>Additional insights into the genome of the oleaginous model alga Nannochloropsis gaditana.</title>
        <authorList>
            <person name="Jinkerson R.E."/>
            <person name="Radakovits R."/>
            <person name="Posewitz M.C."/>
        </authorList>
    </citation>
    <scope>NUCLEOTIDE SEQUENCE</scope>
    <source>
        <strain evidence="2">CCMP526</strain>
    </source>
</reference>
<dbReference type="Gene3D" id="3.10.180.10">
    <property type="entry name" value="2,3-Dihydroxybiphenyl 1,2-Dioxygenase, domain 1"/>
    <property type="match status" value="2"/>
</dbReference>
<feature type="domain" description="VOC" evidence="1">
    <location>
        <begin position="134"/>
        <end position="268"/>
    </location>
</feature>
<evidence type="ECO:0000259" key="1">
    <source>
        <dbReference type="PROSITE" id="PS51819"/>
    </source>
</evidence>
<proteinExistence type="evidence at transcript level"/>
<dbReference type="GO" id="GO:0004462">
    <property type="term" value="F:lactoylglutathione lyase activity"/>
    <property type="evidence" value="ECO:0007669"/>
    <property type="project" value="UniProtKB-EC"/>
</dbReference>